<gene>
    <name evidence="1" type="ORF">CKF54_00875</name>
</gene>
<name>A0A3A1YAF8_9GAMM</name>
<dbReference type="Proteomes" id="UP000265691">
    <property type="component" value="Unassembled WGS sequence"/>
</dbReference>
<proteinExistence type="predicted"/>
<accession>A0A3A1YAF8</accession>
<dbReference type="Pfam" id="PF16460">
    <property type="entry name" value="Phage_TTP_11"/>
    <property type="match status" value="1"/>
</dbReference>
<protein>
    <submittedName>
        <fullName evidence="1">Uncharacterized protein</fullName>
    </submittedName>
</protein>
<dbReference type="InterPro" id="IPR032495">
    <property type="entry name" value="Phage_TTP_11"/>
</dbReference>
<reference evidence="1 2" key="1">
    <citation type="submission" date="2017-08" db="EMBL/GenBank/DDBJ databases">
        <title>Reclassification of Bisgaard taxon 37 and 44.</title>
        <authorList>
            <person name="Christensen H."/>
        </authorList>
    </citation>
    <scope>NUCLEOTIDE SEQUENCE [LARGE SCALE GENOMIC DNA]</scope>
    <source>
        <strain evidence="1 2">B96_3</strain>
    </source>
</reference>
<dbReference type="EMBL" id="NRHC01000011">
    <property type="protein sequence ID" value="RIY34326.1"/>
    <property type="molecule type" value="Genomic_DNA"/>
</dbReference>
<dbReference type="AlphaFoldDB" id="A0A3A1YAF8"/>
<keyword evidence="2" id="KW-1185">Reference proteome</keyword>
<evidence type="ECO:0000313" key="2">
    <source>
        <dbReference type="Proteomes" id="UP000265691"/>
    </source>
</evidence>
<organism evidence="1 2">
    <name type="scientific">Psittacicella hinzii</name>
    <dbReference type="NCBI Taxonomy" id="2028575"/>
    <lineage>
        <taxon>Bacteria</taxon>
        <taxon>Pseudomonadati</taxon>
        <taxon>Pseudomonadota</taxon>
        <taxon>Gammaproteobacteria</taxon>
        <taxon>Pasteurellales</taxon>
        <taxon>Psittacicellaceae</taxon>
        <taxon>Psittacicella</taxon>
    </lineage>
</organism>
<comment type="caution">
    <text evidence="1">The sequence shown here is derived from an EMBL/GenBank/DDBJ whole genome shotgun (WGS) entry which is preliminary data.</text>
</comment>
<dbReference type="RefSeq" id="WP_119524402.1">
    <property type="nucleotide sequence ID" value="NZ_NRHC01000011.1"/>
</dbReference>
<evidence type="ECO:0000313" key="1">
    <source>
        <dbReference type="EMBL" id="RIY34326.1"/>
    </source>
</evidence>
<dbReference type="Gene3D" id="4.10.410.40">
    <property type="match status" value="1"/>
</dbReference>
<sequence>MTQLQKDDGVKIYLTPQFGLYIQKSLQVAQDVDEIDFDNCKITLKQNVSALLLDGTTIKLEGGPSGLNGFWVVERVEANTKEITIKSSLKNRFKELKPIDWATAKAKVTGCKLRVVTFSDQVISATEYATPGSSYDSIEVTSTANFKKQTVAGNETFNEVNFELLFDPENESHLLLIEAYENKQVIAFKNVLSGVHSVYFFGTVMGKDDMQFSAGSSDAMKRTFKLAVNDAYEIFATKAS</sequence>
<dbReference type="OrthoDB" id="5672080at2"/>